<dbReference type="EMBL" id="JBHSAM010000001">
    <property type="protein sequence ID" value="MFC4098085.1"/>
    <property type="molecule type" value="Genomic_DNA"/>
</dbReference>
<evidence type="ECO:0000259" key="1">
    <source>
        <dbReference type="PROSITE" id="PS51272"/>
    </source>
</evidence>
<dbReference type="InterPro" id="IPR051465">
    <property type="entry name" value="Cell_Envelope_Struct_Comp"/>
</dbReference>
<evidence type="ECO:0000313" key="2">
    <source>
        <dbReference type="EMBL" id="MFC4098085.1"/>
    </source>
</evidence>
<sequence length="684" mass="70417">AHSGAKVTVNGTPVTSGSASEAITLVVGAKTPISVVVTAEDGSTKTYTIQVTRAKSSDASLSNLTVSSGTLTPAFAPGTITYTASVSFGTKSLSVTPTAAATGATLKVNGAAVASGSTSAAISLQVGANPITVEVTAADGTIRTYTITVTRAAGSGNANLSSLTISAGSLDPVFDSTTTDYTVRVNDAVTTWKLTPTAADSHAVIKVNDAVVASGAASPGFELKMGSNRFAVQVTAENGTTIKTYNIHLIRSAAPTTTPTPSTPSGGSSGVEIIVNGVKQNDLADAVKTTENGRSTITVKLNEDKIKAKLAKEGKGARVTIPVTEGADAVVAALNGQTVQDLIAAEGVLEVRTANAAYELPASQIKLADIQAKLGADVSLRDIQFTVNISLSKADVAGPAKNANAILVGAPVEFTIQASANGRTYELNNFTAYVQREITLPEGTDASKITTGVVLDSAGKIISHVPTFVFQSNGRYAAKIKSLTNSTYAVIWNPMTFQDVEGHWAKADVNDMGSRLIVKGADSRHFNPDAAVTRAEFAAIVVRALGLQENGATNAFADVDEAHWGFGAIGKAVEYGIVTGYSDDTFKPNATISREEAMVMIGRAMTIVGLPASPSTDEIERALGGFKDRDAVHGWAAKAAAATVQAGLVNGRGDSLLKPEANMTRAETAALLRRMLQQAGLINS</sequence>
<dbReference type="Gene3D" id="2.60.40.10">
    <property type="entry name" value="Immunoglobulins"/>
    <property type="match status" value="1"/>
</dbReference>
<dbReference type="Pfam" id="PF12733">
    <property type="entry name" value="Cadherin-like"/>
    <property type="match status" value="3"/>
</dbReference>
<feature type="domain" description="SLH" evidence="1">
    <location>
        <begin position="552"/>
        <end position="615"/>
    </location>
</feature>
<dbReference type="InterPro" id="IPR025883">
    <property type="entry name" value="Cadherin-like_domain"/>
</dbReference>
<feature type="domain" description="SLH" evidence="1">
    <location>
        <begin position="623"/>
        <end position="684"/>
    </location>
</feature>
<dbReference type="Pfam" id="PF00395">
    <property type="entry name" value="SLH"/>
    <property type="match status" value="3"/>
</dbReference>
<comment type="caution">
    <text evidence="2">The sequence shown here is derived from an EMBL/GenBank/DDBJ whole genome shotgun (WGS) entry which is preliminary data.</text>
</comment>
<feature type="non-terminal residue" evidence="2">
    <location>
        <position position="1"/>
    </location>
</feature>
<gene>
    <name evidence="2" type="ORF">ACFOZ8_00250</name>
</gene>
<dbReference type="RefSeq" id="WP_377716469.1">
    <property type="nucleotide sequence ID" value="NZ_JBHSAM010000001.1"/>
</dbReference>
<accession>A0ABV8JU98</accession>
<dbReference type="InterPro" id="IPR013783">
    <property type="entry name" value="Ig-like_fold"/>
</dbReference>
<proteinExistence type="predicted"/>
<name>A0ABV8JU98_9BACL</name>
<dbReference type="InterPro" id="IPR001119">
    <property type="entry name" value="SLH_dom"/>
</dbReference>
<feature type="domain" description="SLH" evidence="1">
    <location>
        <begin position="492"/>
        <end position="551"/>
    </location>
</feature>
<keyword evidence="3" id="KW-1185">Reference proteome</keyword>
<dbReference type="PANTHER" id="PTHR43308:SF5">
    <property type="entry name" value="S-LAYER PROTEIN _ PEPTIDOGLYCAN ENDO-BETA-N-ACETYLGLUCOSAMINIDASE"/>
    <property type="match status" value="1"/>
</dbReference>
<dbReference type="PANTHER" id="PTHR43308">
    <property type="entry name" value="OUTER MEMBRANE PROTEIN ALPHA-RELATED"/>
    <property type="match status" value="1"/>
</dbReference>
<dbReference type="PROSITE" id="PS51272">
    <property type="entry name" value="SLH"/>
    <property type="match status" value="3"/>
</dbReference>
<dbReference type="Proteomes" id="UP001595715">
    <property type="component" value="Unassembled WGS sequence"/>
</dbReference>
<reference evidence="3" key="1">
    <citation type="journal article" date="2019" name="Int. J. Syst. Evol. Microbiol.">
        <title>The Global Catalogue of Microorganisms (GCM) 10K type strain sequencing project: providing services to taxonomists for standard genome sequencing and annotation.</title>
        <authorList>
            <consortium name="The Broad Institute Genomics Platform"/>
            <consortium name="The Broad Institute Genome Sequencing Center for Infectious Disease"/>
            <person name="Wu L."/>
            <person name="Ma J."/>
        </authorList>
    </citation>
    <scope>NUCLEOTIDE SEQUENCE [LARGE SCALE GENOMIC DNA]</scope>
    <source>
        <strain evidence="3">IBRC-M 10987</strain>
    </source>
</reference>
<evidence type="ECO:0000313" key="3">
    <source>
        <dbReference type="Proteomes" id="UP001595715"/>
    </source>
</evidence>
<protein>
    <submittedName>
        <fullName evidence="2">Cadherin-like beta sandwich domain-containing protein</fullName>
    </submittedName>
</protein>
<organism evidence="2 3">
    <name type="scientific">Paenibacillus xanthanilyticus</name>
    <dbReference type="NCBI Taxonomy" id="1783531"/>
    <lineage>
        <taxon>Bacteria</taxon>
        <taxon>Bacillati</taxon>
        <taxon>Bacillota</taxon>
        <taxon>Bacilli</taxon>
        <taxon>Bacillales</taxon>
        <taxon>Paenibacillaceae</taxon>
        <taxon>Paenibacillus</taxon>
    </lineage>
</organism>